<evidence type="ECO:0000256" key="8">
    <source>
        <dbReference type="ARBA" id="ARBA00022741"/>
    </source>
</evidence>
<evidence type="ECO:0000256" key="13">
    <source>
        <dbReference type="ARBA" id="ARBA00023136"/>
    </source>
</evidence>
<dbReference type="InterPro" id="IPR029151">
    <property type="entry name" value="Sensor-like_sf"/>
</dbReference>
<evidence type="ECO:0000256" key="5">
    <source>
        <dbReference type="ARBA" id="ARBA00022553"/>
    </source>
</evidence>
<dbReference type="CDD" id="cd00130">
    <property type="entry name" value="PAS"/>
    <property type="match status" value="1"/>
</dbReference>
<dbReference type="Pfam" id="PF02518">
    <property type="entry name" value="HATPase_c"/>
    <property type="match status" value="1"/>
</dbReference>
<dbReference type="InterPro" id="IPR000700">
    <property type="entry name" value="PAS-assoc_C"/>
</dbReference>
<dbReference type="SUPFAM" id="SSF55785">
    <property type="entry name" value="PYP-like sensor domain (PAS domain)"/>
    <property type="match status" value="1"/>
</dbReference>
<keyword evidence="5" id="KW-0597">Phosphoprotein</keyword>
<dbReference type="PANTHER" id="PTHR43065">
    <property type="entry name" value="SENSOR HISTIDINE KINASE"/>
    <property type="match status" value="1"/>
</dbReference>
<dbReference type="PROSITE" id="PS50112">
    <property type="entry name" value="PAS"/>
    <property type="match status" value="1"/>
</dbReference>
<comment type="caution">
    <text evidence="18">The sequence shown here is derived from an EMBL/GenBank/DDBJ whole genome shotgun (WGS) entry which is preliminary data.</text>
</comment>
<keyword evidence="9" id="KW-0418">Kinase</keyword>
<evidence type="ECO:0000256" key="7">
    <source>
        <dbReference type="ARBA" id="ARBA00022692"/>
    </source>
</evidence>
<dbReference type="SUPFAM" id="SSF55874">
    <property type="entry name" value="ATPase domain of HSP90 chaperone/DNA topoisomerase II/histidine kinase"/>
    <property type="match status" value="1"/>
</dbReference>
<keyword evidence="4" id="KW-1003">Cell membrane</keyword>
<dbReference type="PROSITE" id="PS50113">
    <property type="entry name" value="PAC"/>
    <property type="match status" value="1"/>
</dbReference>
<dbReference type="SUPFAM" id="SSF47384">
    <property type="entry name" value="Homodimeric domain of signal transducing histidine kinase"/>
    <property type="match status" value="1"/>
</dbReference>
<dbReference type="RefSeq" id="WP_213235672.1">
    <property type="nucleotide sequence ID" value="NZ_JAHBCL010000006.1"/>
</dbReference>
<keyword evidence="12" id="KW-0902">Two-component regulatory system</keyword>
<keyword evidence="8" id="KW-0547">Nucleotide-binding</keyword>
<evidence type="ECO:0000256" key="2">
    <source>
        <dbReference type="ARBA" id="ARBA00004651"/>
    </source>
</evidence>
<dbReference type="Gene3D" id="3.30.565.10">
    <property type="entry name" value="Histidine kinase-like ATPase, C-terminal domain"/>
    <property type="match status" value="1"/>
</dbReference>
<dbReference type="Pfam" id="PF00989">
    <property type="entry name" value="PAS"/>
    <property type="match status" value="1"/>
</dbReference>
<dbReference type="PRINTS" id="PR00344">
    <property type="entry name" value="BCTRLSENSOR"/>
</dbReference>
<dbReference type="Gene3D" id="1.10.287.130">
    <property type="match status" value="1"/>
</dbReference>
<dbReference type="Gene3D" id="6.10.340.10">
    <property type="match status" value="1"/>
</dbReference>
<evidence type="ECO:0000259" key="15">
    <source>
        <dbReference type="PROSITE" id="PS50109"/>
    </source>
</evidence>
<dbReference type="SUPFAM" id="SSF103190">
    <property type="entry name" value="Sensory domain-like"/>
    <property type="match status" value="1"/>
</dbReference>
<keyword evidence="19" id="KW-1185">Reference proteome</keyword>
<dbReference type="Proteomes" id="UP000746471">
    <property type="component" value="Unassembled WGS sequence"/>
</dbReference>
<dbReference type="PANTHER" id="PTHR43065:SF10">
    <property type="entry name" value="PEROXIDE STRESS-ACTIVATED HISTIDINE KINASE MAK3"/>
    <property type="match status" value="1"/>
</dbReference>
<dbReference type="InterPro" id="IPR004358">
    <property type="entry name" value="Sig_transdc_His_kin-like_C"/>
</dbReference>
<evidence type="ECO:0000256" key="9">
    <source>
        <dbReference type="ARBA" id="ARBA00022777"/>
    </source>
</evidence>
<evidence type="ECO:0000256" key="11">
    <source>
        <dbReference type="ARBA" id="ARBA00022989"/>
    </source>
</evidence>
<evidence type="ECO:0000259" key="16">
    <source>
        <dbReference type="PROSITE" id="PS50112"/>
    </source>
</evidence>
<dbReference type="SMART" id="SM00387">
    <property type="entry name" value="HATPase_c"/>
    <property type="match status" value="1"/>
</dbReference>
<feature type="transmembrane region" description="Helical" evidence="14">
    <location>
        <begin position="270"/>
        <end position="291"/>
    </location>
</feature>
<sequence length="712" mass="79621">MVTGVIFLFIFRLKFEESIARKNLIISEMVSDELSLYLENATDTVITSANFSTQSHGDLNKIKEEIFRIYDNFDYFDLIFFMNRDAQMVFSKPSNENVQGRLYTDRDYYWDIFGDEKTHTLSKLLVSSVLNKPHFIIAAPVSDSKSEVTGLIGAGIPLSNIEDIVSGVDMQFDGKIWLSDGSGSLFIHPDCKMTDSLIKIDTLGIEQVSNGMTIDEVLKRGINENLRYVANGHNYYAAVTFVEGSDWMVVVEQDEITVNREIYDTLKQMILIQIIVIFFALLLGFVIANWITAPIEQLVQYVRGLPSALTKKEQIAVAPLEDPNSEIAELSHAFSEMGSQLSQNIDELESAILRENRIQQYLNNILASVHSGIIVADSKHVITMMNDQAKKITGIPELEVVRNDFFELLNMLELDIVAAIKKVIECDAVINDVETTLKDRAGNFLTISYSCSRVTDRNGNNIGTVLQFRDITRIKAIENELKKEDRIHTLGELSASIIHDIGNPLAGMSTLIELLKKPELSGESQEDVLALLSEEVNDLNILVINFLDFVRSGDVERKPKDLVKTVKSCIELFKGEFSEEALQLVKTLPDAPVVVNIESRSIKQAIINIIKNAIQATEGSGTIEIVLSVQEKTVTLEIGDDGKGMSEETKSKLFHPFYTTKKDGTGLGLFIAYNALKENGCQLTVTSSLGNGTRFKIVFKKESLYYDHNGSR</sequence>
<accession>A0ABS5PL37</accession>
<dbReference type="InterPro" id="IPR003594">
    <property type="entry name" value="HATPase_dom"/>
</dbReference>
<reference evidence="18 19" key="1">
    <citation type="submission" date="2021-05" db="EMBL/GenBank/DDBJ databases">
        <title>Fusibacter ferrireducens sp. nov., an anaerobic, sulfur- and Fe-reducing bacterium isolated from the mangrove sediment.</title>
        <authorList>
            <person name="Qiu D."/>
        </authorList>
    </citation>
    <scope>NUCLEOTIDE SEQUENCE [LARGE SCALE GENOMIC DNA]</scope>
    <source>
        <strain evidence="18 19">DSM 12116</strain>
    </source>
</reference>
<evidence type="ECO:0000259" key="17">
    <source>
        <dbReference type="PROSITE" id="PS50113"/>
    </source>
</evidence>
<dbReference type="InterPro" id="IPR013767">
    <property type="entry name" value="PAS_fold"/>
</dbReference>
<keyword evidence="7 14" id="KW-0812">Transmembrane</keyword>
<evidence type="ECO:0000256" key="14">
    <source>
        <dbReference type="SAM" id="Phobius"/>
    </source>
</evidence>
<proteinExistence type="predicted"/>
<dbReference type="EMBL" id="JAHBCL010000006">
    <property type="protein sequence ID" value="MBS7525885.1"/>
    <property type="molecule type" value="Genomic_DNA"/>
</dbReference>
<dbReference type="InterPro" id="IPR003661">
    <property type="entry name" value="HisK_dim/P_dom"/>
</dbReference>
<keyword evidence="10" id="KW-0067">ATP-binding</keyword>
<keyword evidence="11 14" id="KW-1133">Transmembrane helix</keyword>
<evidence type="ECO:0000313" key="19">
    <source>
        <dbReference type="Proteomes" id="UP000746471"/>
    </source>
</evidence>
<dbReference type="Pfam" id="PF02743">
    <property type="entry name" value="dCache_1"/>
    <property type="match status" value="1"/>
</dbReference>
<comment type="catalytic activity">
    <reaction evidence="1">
        <text>ATP + protein L-histidine = ADP + protein N-phospho-L-histidine.</text>
        <dbReference type="EC" id="2.7.13.3"/>
    </reaction>
</comment>
<evidence type="ECO:0000256" key="1">
    <source>
        <dbReference type="ARBA" id="ARBA00000085"/>
    </source>
</evidence>
<dbReference type="PROSITE" id="PS50109">
    <property type="entry name" value="HIS_KIN"/>
    <property type="match status" value="1"/>
</dbReference>
<dbReference type="InterPro" id="IPR005467">
    <property type="entry name" value="His_kinase_dom"/>
</dbReference>
<dbReference type="CDD" id="cd12914">
    <property type="entry name" value="PDC1_DGC_like"/>
    <property type="match status" value="1"/>
</dbReference>
<protein>
    <recommendedName>
        <fullName evidence="3">histidine kinase</fullName>
        <ecNumber evidence="3">2.7.13.3</ecNumber>
    </recommendedName>
</protein>
<evidence type="ECO:0000313" key="18">
    <source>
        <dbReference type="EMBL" id="MBS7525885.1"/>
    </source>
</evidence>
<feature type="domain" description="PAC" evidence="17">
    <location>
        <begin position="431"/>
        <end position="483"/>
    </location>
</feature>
<dbReference type="InterPro" id="IPR035965">
    <property type="entry name" value="PAS-like_dom_sf"/>
</dbReference>
<name>A0ABS5PL37_9FIRM</name>
<feature type="domain" description="PAS" evidence="16">
    <location>
        <begin position="358"/>
        <end position="440"/>
    </location>
</feature>
<dbReference type="SMART" id="SM00091">
    <property type="entry name" value="PAS"/>
    <property type="match status" value="1"/>
</dbReference>
<dbReference type="InterPro" id="IPR036097">
    <property type="entry name" value="HisK_dim/P_sf"/>
</dbReference>
<keyword evidence="6" id="KW-0808">Transferase</keyword>
<dbReference type="Gene3D" id="3.30.450.20">
    <property type="entry name" value="PAS domain"/>
    <property type="match status" value="2"/>
</dbReference>
<keyword evidence="13 14" id="KW-0472">Membrane</keyword>
<dbReference type="SMART" id="SM00388">
    <property type="entry name" value="HisKA"/>
    <property type="match status" value="1"/>
</dbReference>
<dbReference type="InterPro" id="IPR000014">
    <property type="entry name" value="PAS"/>
</dbReference>
<dbReference type="Pfam" id="PF00512">
    <property type="entry name" value="HisKA"/>
    <property type="match status" value="1"/>
</dbReference>
<evidence type="ECO:0000256" key="12">
    <source>
        <dbReference type="ARBA" id="ARBA00023012"/>
    </source>
</evidence>
<evidence type="ECO:0000256" key="4">
    <source>
        <dbReference type="ARBA" id="ARBA00022475"/>
    </source>
</evidence>
<dbReference type="InterPro" id="IPR036890">
    <property type="entry name" value="HATPase_C_sf"/>
</dbReference>
<comment type="subcellular location">
    <subcellularLocation>
        <location evidence="2">Cell membrane</location>
        <topology evidence="2">Multi-pass membrane protein</topology>
    </subcellularLocation>
</comment>
<evidence type="ECO:0000256" key="3">
    <source>
        <dbReference type="ARBA" id="ARBA00012438"/>
    </source>
</evidence>
<dbReference type="NCBIfam" id="TIGR00229">
    <property type="entry name" value="sensory_box"/>
    <property type="match status" value="1"/>
</dbReference>
<dbReference type="InterPro" id="IPR033479">
    <property type="entry name" value="dCache_1"/>
</dbReference>
<feature type="domain" description="Histidine kinase" evidence="15">
    <location>
        <begin position="496"/>
        <end position="703"/>
    </location>
</feature>
<dbReference type="EC" id="2.7.13.3" evidence="3"/>
<evidence type="ECO:0000256" key="10">
    <source>
        <dbReference type="ARBA" id="ARBA00022840"/>
    </source>
</evidence>
<organism evidence="18 19">
    <name type="scientific">Fusibacter paucivorans</name>
    <dbReference type="NCBI Taxonomy" id="76009"/>
    <lineage>
        <taxon>Bacteria</taxon>
        <taxon>Bacillati</taxon>
        <taxon>Bacillota</taxon>
        <taxon>Clostridia</taxon>
        <taxon>Eubacteriales</taxon>
        <taxon>Eubacteriales Family XII. Incertae Sedis</taxon>
        <taxon>Fusibacter</taxon>
    </lineage>
</organism>
<dbReference type="CDD" id="cd00082">
    <property type="entry name" value="HisKA"/>
    <property type="match status" value="1"/>
</dbReference>
<evidence type="ECO:0000256" key="6">
    <source>
        <dbReference type="ARBA" id="ARBA00022679"/>
    </source>
</evidence>
<gene>
    <name evidence="18" type="ORF">KHM83_04240</name>
</gene>